<comment type="caution">
    <text evidence="2">The sequence shown here is derived from an EMBL/GenBank/DDBJ whole genome shotgun (WGS) entry which is preliminary data.</text>
</comment>
<feature type="transmembrane region" description="Helical" evidence="1">
    <location>
        <begin position="101"/>
        <end position="129"/>
    </location>
</feature>
<feature type="transmembrane region" description="Helical" evidence="1">
    <location>
        <begin position="31"/>
        <end position="48"/>
    </location>
</feature>
<accession>A0A7W9DJ77</accession>
<organism evidence="2 3">
    <name type="scientific">Pedobacter cryoconitis</name>
    <dbReference type="NCBI Taxonomy" id="188932"/>
    <lineage>
        <taxon>Bacteria</taxon>
        <taxon>Pseudomonadati</taxon>
        <taxon>Bacteroidota</taxon>
        <taxon>Sphingobacteriia</taxon>
        <taxon>Sphingobacteriales</taxon>
        <taxon>Sphingobacteriaceae</taxon>
        <taxon>Pedobacter</taxon>
    </lineage>
</organism>
<keyword evidence="1" id="KW-1133">Transmembrane helix</keyword>
<keyword evidence="1" id="KW-0472">Membrane</keyword>
<keyword evidence="1" id="KW-0812">Transmembrane</keyword>
<evidence type="ECO:0000313" key="3">
    <source>
        <dbReference type="Proteomes" id="UP000537718"/>
    </source>
</evidence>
<gene>
    <name evidence="2" type="ORF">HDE69_000893</name>
</gene>
<dbReference type="EMBL" id="JACHCF010000002">
    <property type="protein sequence ID" value="MBB5619855.1"/>
    <property type="molecule type" value="Genomic_DNA"/>
</dbReference>
<evidence type="ECO:0000313" key="2">
    <source>
        <dbReference type="EMBL" id="MBB5619855.1"/>
    </source>
</evidence>
<feature type="transmembrane region" description="Helical" evidence="1">
    <location>
        <begin position="64"/>
        <end position="80"/>
    </location>
</feature>
<sequence length="181" mass="20983">MTTQNESAYIDESAIYDAAIEPQYLIKESKFLLLSILTFGFYPIWWVYKTWGFFIQKERSDANPAIRVIFNIFFLLPLLNRIQKFARQKGYQGKSYPMFSFILITVISFCSLFPPPFFLICILTCVFLLPAVKALNYAIQQSPEILFYEDEGLRTRQMVLVVIGSIFWVFVVIGLIGLAIK</sequence>
<dbReference type="RefSeq" id="WP_183865935.1">
    <property type="nucleotide sequence ID" value="NZ_JACHCF010000002.1"/>
</dbReference>
<name>A0A7W9DJ77_9SPHI</name>
<dbReference type="Proteomes" id="UP000537718">
    <property type="component" value="Unassembled WGS sequence"/>
</dbReference>
<protein>
    <recommendedName>
        <fullName evidence="4">DUF4234 domain-containing protein</fullName>
    </recommendedName>
</protein>
<evidence type="ECO:0008006" key="4">
    <source>
        <dbReference type="Google" id="ProtNLM"/>
    </source>
</evidence>
<feature type="transmembrane region" description="Helical" evidence="1">
    <location>
        <begin position="158"/>
        <end position="180"/>
    </location>
</feature>
<proteinExistence type="predicted"/>
<dbReference type="AlphaFoldDB" id="A0A7W9DJ77"/>
<evidence type="ECO:0000256" key="1">
    <source>
        <dbReference type="SAM" id="Phobius"/>
    </source>
</evidence>
<reference evidence="2 3" key="1">
    <citation type="submission" date="2020-08" db="EMBL/GenBank/DDBJ databases">
        <title>Genomic Encyclopedia of Type Strains, Phase IV (KMG-V): Genome sequencing to study the core and pangenomes of soil and plant-associated prokaryotes.</title>
        <authorList>
            <person name="Whitman W."/>
        </authorList>
    </citation>
    <scope>NUCLEOTIDE SEQUENCE [LARGE SCALE GENOMIC DNA]</scope>
    <source>
        <strain evidence="2 3">MP7CTX6</strain>
    </source>
</reference>